<feature type="domain" description="Ig-like" evidence="7">
    <location>
        <begin position="28"/>
        <end position="120"/>
    </location>
</feature>
<dbReference type="OMA" id="EPGDQPI"/>
<evidence type="ECO:0000256" key="4">
    <source>
        <dbReference type="ARBA" id="ARBA00023136"/>
    </source>
</evidence>
<organism evidence="8 9">
    <name type="scientific">Suricata suricatta</name>
    <name type="common">Meerkat</name>
    <dbReference type="NCBI Taxonomy" id="37032"/>
    <lineage>
        <taxon>Eukaryota</taxon>
        <taxon>Metazoa</taxon>
        <taxon>Chordata</taxon>
        <taxon>Craniata</taxon>
        <taxon>Vertebrata</taxon>
        <taxon>Euteleostomi</taxon>
        <taxon>Mammalia</taxon>
        <taxon>Eutheria</taxon>
        <taxon>Laurasiatheria</taxon>
        <taxon>Carnivora</taxon>
        <taxon>Feliformia</taxon>
        <taxon>Herpestidae</taxon>
        <taxon>Suricata</taxon>
    </lineage>
</organism>
<evidence type="ECO:0000313" key="8">
    <source>
        <dbReference type="Ensembl" id="ENSSSUP00005032623.1"/>
    </source>
</evidence>
<comment type="subcellular location">
    <subcellularLocation>
        <location evidence="1">Membrane</location>
    </subcellularLocation>
</comment>
<feature type="signal peptide" evidence="6">
    <location>
        <begin position="1"/>
        <end position="17"/>
    </location>
</feature>
<evidence type="ECO:0000256" key="6">
    <source>
        <dbReference type="SAM" id="SignalP"/>
    </source>
</evidence>
<evidence type="ECO:0000256" key="2">
    <source>
        <dbReference type="ARBA" id="ARBA00022692"/>
    </source>
</evidence>
<dbReference type="SMART" id="SM00409">
    <property type="entry name" value="IG"/>
    <property type="match status" value="1"/>
</dbReference>
<dbReference type="Gene3D" id="2.60.40.10">
    <property type="entry name" value="Immunoglobulins"/>
    <property type="match status" value="1"/>
</dbReference>
<keyword evidence="9" id="KW-1185">Reference proteome</keyword>
<gene>
    <name evidence="8" type="primary">CD300LB</name>
</gene>
<reference evidence="8" key="3">
    <citation type="submission" date="2025-09" db="UniProtKB">
        <authorList>
            <consortium name="Ensembl"/>
        </authorList>
    </citation>
    <scope>IDENTIFICATION</scope>
</reference>
<proteinExistence type="predicted"/>
<dbReference type="Ensembl" id="ENSSSUT00005037202.1">
    <property type="protein sequence ID" value="ENSSSUP00005032623.1"/>
    <property type="gene ID" value="ENSSSUG00005021010.1"/>
</dbReference>
<evidence type="ECO:0000256" key="3">
    <source>
        <dbReference type="ARBA" id="ARBA00022729"/>
    </source>
</evidence>
<dbReference type="InterPro" id="IPR007110">
    <property type="entry name" value="Ig-like_dom"/>
</dbReference>
<dbReference type="Pfam" id="PF07686">
    <property type="entry name" value="V-set"/>
    <property type="match status" value="1"/>
</dbReference>
<dbReference type="Proteomes" id="UP000472268">
    <property type="component" value="Chromosome 17"/>
</dbReference>
<dbReference type="GO" id="GO:0005886">
    <property type="term" value="C:plasma membrane"/>
    <property type="evidence" value="ECO:0007669"/>
    <property type="project" value="TreeGrafter"/>
</dbReference>
<evidence type="ECO:0000256" key="5">
    <source>
        <dbReference type="ARBA" id="ARBA00023157"/>
    </source>
</evidence>
<dbReference type="PANTHER" id="PTHR11860">
    <property type="entry name" value="POLYMERIC-IMMUNOGLOBULIN RECEPTOR"/>
    <property type="match status" value="1"/>
</dbReference>
<feature type="chain" id="PRO_5025643335" description="Ig-like domain-containing protein" evidence="6">
    <location>
        <begin position="18"/>
        <end position="193"/>
    </location>
</feature>
<keyword evidence="3 6" id="KW-0732">Signal</keyword>
<evidence type="ECO:0000259" key="7">
    <source>
        <dbReference type="PROSITE" id="PS50835"/>
    </source>
</evidence>
<dbReference type="InterPro" id="IPR036179">
    <property type="entry name" value="Ig-like_dom_sf"/>
</dbReference>
<dbReference type="InterPro" id="IPR050671">
    <property type="entry name" value="CD300_family_receptors"/>
</dbReference>
<dbReference type="InterPro" id="IPR013783">
    <property type="entry name" value="Ig-like_fold"/>
</dbReference>
<evidence type="ECO:0000256" key="1">
    <source>
        <dbReference type="ARBA" id="ARBA00004370"/>
    </source>
</evidence>
<dbReference type="AlphaFoldDB" id="A0A673V4J2"/>
<protein>
    <recommendedName>
        <fullName evidence="7">Ig-like domain-containing protein</fullName>
    </recommendedName>
</protein>
<dbReference type="InterPro" id="IPR003599">
    <property type="entry name" value="Ig_sub"/>
</dbReference>
<keyword evidence="5" id="KW-1015">Disulfide bond</keyword>
<keyword evidence="2" id="KW-0812">Transmembrane</keyword>
<sequence length="193" mass="22314">MRRLLVLLLLSHTGCFSIQGPESVRALEGESITVRCDYKPRWETYRKWWCRGAHWDLCRTLVQTTGSQQEVKEDRVSIRDNQSHRFLTVTMEQVRQSDTDTYWCGISKSGPDLGARIRVTIEPEGTLLTTLASMLSRTSANGRAGLSSVSYGRTHYILLVFVKTQPLRETDEQNRPTPGPHFRRRRELWMKCL</sequence>
<evidence type="ECO:0000313" key="9">
    <source>
        <dbReference type="Proteomes" id="UP000472268"/>
    </source>
</evidence>
<name>A0A673V4J2_SURSU</name>
<dbReference type="GO" id="GO:0004888">
    <property type="term" value="F:transmembrane signaling receptor activity"/>
    <property type="evidence" value="ECO:0007669"/>
    <property type="project" value="TreeGrafter"/>
</dbReference>
<dbReference type="CDD" id="cd05716">
    <property type="entry name" value="IgV_pIgR_like"/>
    <property type="match status" value="1"/>
</dbReference>
<reference evidence="8 9" key="1">
    <citation type="submission" date="2019-05" db="EMBL/GenBank/DDBJ databases">
        <title>A Chromosome-scale Meerkat (S. suricatta) Genome Assembly.</title>
        <authorList>
            <person name="Dudchenko O."/>
            <person name="Lieberman Aiden E."/>
            <person name="Tung J."/>
            <person name="Barreiro L.B."/>
            <person name="Clutton-Brock T.H."/>
        </authorList>
    </citation>
    <scope>NUCLEOTIDE SEQUENCE [LARGE SCALE GENOMIC DNA]</scope>
</reference>
<dbReference type="InterPro" id="IPR013106">
    <property type="entry name" value="Ig_V-set"/>
</dbReference>
<dbReference type="PROSITE" id="PS50835">
    <property type="entry name" value="IG_LIKE"/>
    <property type="match status" value="1"/>
</dbReference>
<reference evidence="8" key="2">
    <citation type="submission" date="2025-08" db="UniProtKB">
        <authorList>
            <consortium name="Ensembl"/>
        </authorList>
    </citation>
    <scope>IDENTIFICATION</scope>
</reference>
<dbReference type="PANTHER" id="PTHR11860:SF103">
    <property type="entry name" value="CMRF35-LIKE MOLECULE 7"/>
    <property type="match status" value="1"/>
</dbReference>
<dbReference type="SUPFAM" id="SSF48726">
    <property type="entry name" value="Immunoglobulin"/>
    <property type="match status" value="1"/>
</dbReference>
<keyword evidence="4" id="KW-0472">Membrane</keyword>
<accession>A0A673V4J2</accession>
<dbReference type="FunFam" id="2.60.40.10:FF:000370">
    <property type="entry name" value="CMRF35-like molecule 1"/>
    <property type="match status" value="1"/>
</dbReference>